<feature type="domain" description="Protein kinase" evidence="6">
    <location>
        <begin position="791"/>
        <end position="1138"/>
    </location>
</feature>
<dbReference type="EMBL" id="ML119160">
    <property type="protein sequence ID" value="RPB08688.1"/>
    <property type="molecule type" value="Genomic_DNA"/>
</dbReference>
<dbReference type="InterPro" id="IPR011009">
    <property type="entry name" value="Kinase-like_dom_sf"/>
</dbReference>
<comment type="subcellular location">
    <subcellularLocation>
        <location evidence="1">Chromosome</location>
        <location evidence="1">Centromere</location>
        <location evidence="1">Kinetochore</location>
    </subcellularLocation>
</comment>
<keyword evidence="4" id="KW-0137">Centromere</keyword>
<evidence type="ECO:0000256" key="4">
    <source>
        <dbReference type="ARBA" id="ARBA00023328"/>
    </source>
</evidence>
<dbReference type="InterPro" id="IPR015661">
    <property type="entry name" value="Bub1/Mad3"/>
</dbReference>
<evidence type="ECO:0000256" key="5">
    <source>
        <dbReference type="SAM" id="MobiDB-lite"/>
    </source>
</evidence>
<evidence type="ECO:0000256" key="1">
    <source>
        <dbReference type="ARBA" id="ARBA00004629"/>
    </source>
</evidence>
<dbReference type="Pfam" id="PF08311">
    <property type="entry name" value="Mad3_BUB1_I"/>
    <property type="match status" value="1"/>
</dbReference>
<keyword evidence="9" id="KW-1185">Reference proteome</keyword>
<evidence type="ECO:0000256" key="2">
    <source>
        <dbReference type="ARBA" id="ARBA00022454"/>
    </source>
</evidence>
<feature type="domain" description="BUB1 N-terminal" evidence="7">
    <location>
        <begin position="57"/>
        <end position="222"/>
    </location>
</feature>
<dbReference type="CDD" id="cd13981">
    <property type="entry name" value="STKc_Bub1_BubR1"/>
    <property type="match status" value="1"/>
</dbReference>
<evidence type="ECO:0000256" key="3">
    <source>
        <dbReference type="ARBA" id="ARBA00022838"/>
    </source>
</evidence>
<dbReference type="PANTHER" id="PTHR14030:SF4">
    <property type="entry name" value="BUB1 KINASE, ISOFORM A-RELATED"/>
    <property type="match status" value="1"/>
</dbReference>
<keyword evidence="2" id="KW-0158">Chromosome</keyword>
<dbReference type="PANTHER" id="PTHR14030">
    <property type="entry name" value="MITOTIC CHECKPOINT SERINE/THREONINE-PROTEIN KINASE BUB1"/>
    <property type="match status" value="1"/>
</dbReference>
<dbReference type="InterPro" id="IPR012572">
    <property type="entry name" value="Mad3/Bub1_II"/>
</dbReference>
<dbReference type="GO" id="GO:0032991">
    <property type="term" value="C:protein-containing complex"/>
    <property type="evidence" value="ECO:0007669"/>
    <property type="project" value="UniProtKB-ARBA"/>
</dbReference>
<dbReference type="GO" id="GO:0007094">
    <property type="term" value="P:mitotic spindle assembly checkpoint signaling"/>
    <property type="evidence" value="ECO:0007669"/>
    <property type="project" value="InterPro"/>
</dbReference>
<feature type="compositionally biased region" description="Basic and acidic residues" evidence="5">
    <location>
        <begin position="285"/>
        <end position="297"/>
    </location>
</feature>
<dbReference type="InParanoid" id="A0A3N4KGW3"/>
<dbReference type="InterPro" id="IPR013212">
    <property type="entry name" value="Mad3/Bub1_I"/>
</dbReference>
<keyword evidence="3" id="KW-0995">Kinetochore</keyword>
<reference evidence="8 9" key="1">
    <citation type="journal article" date="2018" name="Nat. Ecol. Evol.">
        <title>Pezizomycetes genomes reveal the molecular basis of ectomycorrhizal truffle lifestyle.</title>
        <authorList>
            <person name="Murat C."/>
            <person name="Payen T."/>
            <person name="Noel B."/>
            <person name="Kuo A."/>
            <person name="Morin E."/>
            <person name="Chen J."/>
            <person name="Kohler A."/>
            <person name="Krizsan K."/>
            <person name="Balestrini R."/>
            <person name="Da Silva C."/>
            <person name="Montanini B."/>
            <person name="Hainaut M."/>
            <person name="Levati E."/>
            <person name="Barry K.W."/>
            <person name="Belfiori B."/>
            <person name="Cichocki N."/>
            <person name="Clum A."/>
            <person name="Dockter R.B."/>
            <person name="Fauchery L."/>
            <person name="Guy J."/>
            <person name="Iotti M."/>
            <person name="Le Tacon F."/>
            <person name="Lindquist E.A."/>
            <person name="Lipzen A."/>
            <person name="Malagnac F."/>
            <person name="Mello A."/>
            <person name="Molinier V."/>
            <person name="Miyauchi S."/>
            <person name="Poulain J."/>
            <person name="Riccioni C."/>
            <person name="Rubini A."/>
            <person name="Sitrit Y."/>
            <person name="Splivallo R."/>
            <person name="Traeger S."/>
            <person name="Wang M."/>
            <person name="Zifcakova L."/>
            <person name="Wipf D."/>
            <person name="Zambonelli A."/>
            <person name="Paolocci F."/>
            <person name="Nowrousian M."/>
            <person name="Ottonello S."/>
            <person name="Baldrian P."/>
            <person name="Spatafora J.W."/>
            <person name="Henrissat B."/>
            <person name="Nagy L.G."/>
            <person name="Aury J.M."/>
            <person name="Wincker P."/>
            <person name="Grigoriev I.V."/>
            <person name="Bonfante P."/>
            <person name="Martin F.M."/>
        </authorList>
    </citation>
    <scope>NUCLEOTIDE SEQUENCE [LARGE SCALE GENOMIC DNA]</scope>
    <source>
        <strain evidence="8 9">CCBAS932</strain>
    </source>
</reference>
<dbReference type="SUPFAM" id="SSF56112">
    <property type="entry name" value="Protein kinase-like (PK-like)"/>
    <property type="match status" value="1"/>
</dbReference>
<dbReference type="GO" id="GO:0005634">
    <property type="term" value="C:nucleus"/>
    <property type="evidence" value="ECO:0007669"/>
    <property type="project" value="TreeGrafter"/>
</dbReference>
<dbReference type="OrthoDB" id="248495at2759"/>
<dbReference type="FunCoup" id="A0A3N4KGW3">
    <property type="interactions" value="467"/>
</dbReference>
<dbReference type="GO" id="GO:0000776">
    <property type="term" value="C:kinetochore"/>
    <property type="evidence" value="ECO:0007669"/>
    <property type="project" value="UniProtKB-KW"/>
</dbReference>
<sequence length="1138" mass="128558">MPGDSPPPTSFDDIELHKENIQPLASGRSARALAQVLSARASPVVLRGENAVKQAEFEQELKTASELDDPLEVWVRYVNWTVETFPSGSSHESNLVHLLERVTREFLHEDQYKNDPRYLKLWIQYIQNFSDTPREAFAYLARHDVGQKLALFYEEFATLLESIGRRHQAAEVYHTGIQQNARPVDRLLRKNDEFRQRLETNPITDDEPHSPALVATRPALAVKAFGGGLGGGLGAPAEPQQQQQQPDPAPAKKPAKMKMAIYSDADAEPSSRAGTKKVTGGWDEIGTRDHRKKENTVESRPFAGQTMKQEGGKKPSSQGGKLAVFRDTSLHHSQENIIPPASSNKRPEKVAINLELVYPEEGDEEYSFEELRAIKRGLYGIDWKTRREEEEYERRAKIQAKSRMVEEKRAPVTVKTVMSPSPNKGKIKRKGNSRNAEPTMTFHTRAATDEIYNIFNQPLQLSAGQDDEDSENDSDEFDGEDYTMATNIGEQTEQFDPDAEGEDDDGKSVKSDWSDFTLRRNLLAENETEGEEELVSEEELVQAKGKIEKLAIHKDEGFDVFGENKLNILRDEPKQVATSSRLPLQKMKIPSPPEDFDPPRNPYYAGNQAHAQNRLPYMTPIVEKTESLPPTTIARRKAEHHKTPSKSRMPDIMDNSFSSPFGEILNDSGFGVSNLSLIDPPLVPKERERKPFGAKPVTALKPVAPKEVPIIQDLQCNPMDEALRAQIYEKLQPPLKTHEGFYHHPKSTFGKAAEIRKFSKSMGRKDSDRNNSNSGQGPSIDFFTGDGVRSYAIKRELGKGAFAPVYLAENMMVADAEDEAEDLDEDDIEGRLELTKRTAGRKRFEAVKMEHPPSPWEFYIMRQAKRRLGVARASESILNAYEMHLFSDEGYLILEYRDQGTILDLINIAKADSAAGAGVMDETLVMFLAVELLRTVEALHTRGILHGDLKADNCLIRFDPIPDASWSARYRRDGADGWDKKGVSLIDFGRGIDMKLFSPNVQFIADWKTDQQDCAEMREMRPWTYQVDYYGLAAIIHTMLFGKYIESTAEKGGLGAKKYRITSTMKRYWQQNIWNELFDVLLNPLLHTGGENRGVMPVTKAIRKCRDGMESWLENNCEKGAGLRNIIKRMEATLSRRR</sequence>
<dbReference type="PROSITE" id="PS50011">
    <property type="entry name" value="PROTEIN_KINASE_DOM"/>
    <property type="match status" value="1"/>
</dbReference>
<proteinExistence type="predicted"/>
<feature type="region of interest" description="Disordered" evidence="5">
    <location>
        <begin position="461"/>
        <end position="512"/>
    </location>
</feature>
<dbReference type="Gene3D" id="1.10.510.10">
    <property type="entry name" value="Transferase(Phosphotransferase) domain 1"/>
    <property type="match status" value="1"/>
</dbReference>
<feature type="compositionally biased region" description="Acidic residues" evidence="5">
    <location>
        <begin position="465"/>
        <end position="481"/>
    </location>
</feature>
<dbReference type="STRING" id="1392247.A0A3N4KGW3"/>
<feature type="compositionally biased region" description="Acidic residues" evidence="5">
    <location>
        <begin position="493"/>
        <end position="505"/>
    </location>
</feature>
<dbReference type="Pfam" id="PF08171">
    <property type="entry name" value="Mad3_BUB1_II"/>
    <property type="match status" value="1"/>
</dbReference>
<dbReference type="Pfam" id="PF00069">
    <property type="entry name" value="Pkinase"/>
    <property type="match status" value="1"/>
</dbReference>
<dbReference type="InterPro" id="IPR000719">
    <property type="entry name" value="Prot_kinase_dom"/>
</dbReference>
<dbReference type="InterPro" id="IPR008271">
    <property type="entry name" value="Ser/Thr_kinase_AS"/>
</dbReference>
<gene>
    <name evidence="8" type="ORF">P167DRAFT_608547</name>
</gene>
<dbReference type="Proteomes" id="UP000277580">
    <property type="component" value="Unassembled WGS sequence"/>
</dbReference>
<evidence type="ECO:0000313" key="8">
    <source>
        <dbReference type="EMBL" id="RPB08688.1"/>
    </source>
</evidence>
<dbReference type="GO" id="GO:0005524">
    <property type="term" value="F:ATP binding"/>
    <property type="evidence" value="ECO:0007669"/>
    <property type="project" value="InterPro"/>
</dbReference>
<dbReference type="PROSITE" id="PS51489">
    <property type="entry name" value="BUB1_N"/>
    <property type="match status" value="1"/>
</dbReference>
<dbReference type="Gene3D" id="1.25.40.430">
    <property type="match status" value="1"/>
</dbReference>
<dbReference type="SMART" id="SM00777">
    <property type="entry name" value="Mad3_BUB1_I"/>
    <property type="match status" value="1"/>
</dbReference>
<dbReference type="AlphaFoldDB" id="A0A3N4KGW3"/>
<feature type="region of interest" description="Disordered" evidence="5">
    <location>
        <begin position="231"/>
        <end position="320"/>
    </location>
</feature>
<dbReference type="SMART" id="SM00220">
    <property type="entry name" value="S_TKc"/>
    <property type="match status" value="1"/>
</dbReference>
<evidence type="ECO:0000259" key="7">
    <source>
        <dbReference type="PROSITE" id="PS51489"/>
    </source>
</evidence>
<feature type="region of interest" description="Disordered" evidence="5">
    <location>
        <begin position="759"/>
        <end position="781"/>
    </location>
</feature>
<feature type="region of interest" description="Disordered" evidence="5">
    <location>
        <begin position="416"/>
        <end position="436"/>
    </location>
</feature>
<dbReference type="GO" id="GO:0051754">
    <property type="term" value="P:meiotic sister chromatid cohesion, centromeric"/>
    <property type="evidence" value="ECO:0007669"/>
    <property type="project" value="TreeGrafter"/>
</dbReference>
<feature type="compositionally biased region" description="Basic and acidic residues" evidence="5">
    <location>
        <begin position="759"/>
        <end position="769"/>
    </location>
</feature>
<accession>A0A3N4KGW3</accession>
<dbReference type="PROSITE" id="PS00108">
    <property type="entry name" value="PROTEIN_KINASE_ST"/>
    <property type="match status" value="1"/>
</dbReference>
<feature type="compositionally biased region" description="Low complexity" evidence="5">
    <location>
        <begin position="235"/>
        <end position="246"/>
    </location>
</feature>
<evidence type="ECO:0000259" key="6">
    <source>
        <dbReference type="PROSITE" id="PS50011"/>
    </source>
</evidence>
<name>A0A3N4KGW3_9PEZI</name>
<dbReference type="FunFam" id="1.25.40.430:FF:000003">
    <property type="entry name" value="Checkpoint serine/threonine-protein kinase BUB1"/>
    <property type="match status" value="1"/>
</dbReference>
<evidence type="ECO:0000313" key="9">
    <source>
        <dbReference type="Proteomes" id="UP000277580"/>
    </source>
</evidence>
<organism evidence="8 9">
    <name type="scientific">Morchella conica CCBAS932</name>
    <dbReference type="NCBI Taxonomy" id="1392247"/>
    <lineage>
        <taxon>Eukaryota</taxon>
        <taxon>Fungi</taxon>
        <taxon>Dikarya</taxon>
        <taxon>Ascomycota</taxon>
        <taxon>Pezizomycotina</taxon>
        <taxon>Pezizomycetes</taxon>
        <taxon>Pezizales</taxon>
        <taxon>Morchellaceae</taxon>
        <taxon>Morchella</taxon>
    </lineage>
</organism>
<dbReference type="Gene3D" id="6.10.20.170">
    <property type="match status" value="1"/>
</dbReference>
<protein>
    <submittedName>
        <fullName evidence="8">Uncharacterized protein</fullName>
    </submittedName>
</protein>
<dbReference type="GO" id="GO:0004672">
    <property type="term" value="F:protein kinase activity"/>
    <property type="evidence" value="ECO:0007669"/>
    <property type="project" value="InterPro"/>
</dbReference>